<dbReference type="PROSITE" id="PS51096">
    <property type="entry name" value="PTS_EIIA_TYPE_4"/>
    <property type="match status" value="1"/>
</dbReference>
<organism evidence="7 8">
    <name type="scientific">Propionispora vibrioides</name>
    <dbReference type="NCBI Taxonomy" id="112903"/>
    <lineage>
        <taxon>Bacteria</taxon>
        <taxon>Bacillati</taxon>
        <taxon>Bacillota</taxon>
        <taxon>Negativicutes</taxon>
        <taxon>Selenomonadales</taxon>
        <taxon>Sporomusaceae</taxon>
        <taxon>Propionispora</taxon>
    </lineage>
</organism>
<dbReference type="InterPro" id="IPR002078">
    <property type="entry name" value="Sigma_54_int"/>
</dbReference>
<proteinExistence type="predicted"/>
<dbReference type="InterPro" id="IPR027417">
    <property type="entry name" value="P-loop_NTPase"/>
</dbReference>
<protein>
    <submittedName>
        <fullName evidence="7">Transcriptional regulator containing an AAA-type ATPase domain and a DNA-binding domain</fullName>
    </submittedName>
</protein>
<dbReference type="Gene3D" id="3.40.50.510">
    <property type="entry name" value="Phosphotransferase system, mannose-type IIA component"/>
    <property type="match status" value="1"/>
</dbReference>
<keyword evidence="7" id="KW-0238">DNA-binding</keyword>
<dbReference type="PROSITE" id="PS51372">
    <property type="entry name" value="PRD_2"/>
    <property type="match status" value="1"/>
</dbReference>
<sequence length="932" mass="105222">MARIDKIIQFLKEYKKTNKPGISAQKLALELAIQRCDASLELNRLFKEGVVTKTGTRPVLYQIKENIEEINTKTQACNNKNGKTPFAEIIGYDGSIKAQIELAKAAIIYPPYGLHTLILGESGVGKNLLAEEMWAYANQCWKKEEKNEIPFVQFCCADYAANEQLLLAQLFGYVKGAFTGAEEDRNGIVERAQGGILFLDEIHRLPPTGQELLFMLIDKGIYRRLGETQERRKGQLMIIGATSEDVSSSLLMTFRRRIPVQISLPRISERPIRERVNIIVHFVRQEARRLGISIFIEGKVLEIFANYHCPANIGELRNDVLLCCAKSYLEYSTASEQYLQLREKNIPQRIFSLVTRQSVLDTAVNKLFKEGILIKADSLLLQSEQDNVHDFHIDFYKYIDRKMEYYRQLGISAEEITIKARQDLEKYFSSIDQILRKTNSVDMPASIIEAPVWEIANALVNDAAECLVRSYSKNTLVALAWHLQQFKERSASGRSIYNPDLTNIKQKHSPAFKIAEKHKESMEKKLGTIIPEDELGFLTMFLIHGGEDYGQAHAGIVVVAHGRGVAQHMAELANNLLGMDRIKYYEIPLNRSNMQTVEDLRTIIKKIDEGLGVVLIVDMGFLVTMEDTLCQETGVQVRVIPNLTTALLLEAGRRLFTTNVNNLDDAVKAIYDAYDDYTMTIRQRHQYGKLANVEKVEPKVVLLVCATGQGVAKKMQEILVAEIPEVSNLQFKMASAAEDIQAMLQTTELKVNLIIGSFNPGIPDIPFVPAGELFSHDGIKKIKSILQSSQPARYELASESQAAKSIYKLLEEQLGKFIKRLPLYKVADVCKELVEKISGAFFQGAMEQDVIIRTYLHAACMFDRAYAQEALLEPQWSREIQTEREQDFKCLEKIIQESAAQLSLEVSVGEVCYFLSSFPGGKNTNLKAGQKQ</sequence>
<evidence type="ECO:0000256" key="1">
    <source>
        <dbReference type="ARBA" id="ARBA00022679"/>
    </source>
</evidence>
<dbReference type="SUPFAM" id="SSF53062">
    <property type="entry name" value="PTS system fructose IIA component-like"/>
    <property type="match status" value="1"/>
</dbReference>
<feature type="domain" description="Sigma-54 factor interaction" evidence="4">
    <location>
        <begin position="89"/>
        <end position="325"/>
    </location>
</feature>
<evidence type="ECO:0000256" key="3">
    <source>
        <dbReference type="ARBA" id="ARBA00022840"/>
    </source>
</evidence>
<dbReference type="InterPro" id="IPR004701">
    <property type="entry name" value="PTS_EIIA_man-typ"/>
</dbReference>
<dbReference type="InterPro" id="IPR025943">
    <property type="entry name" value="Sigma_54_int_dom_ATP-bd_2"/>
</dbReference>
<dbReference type="RefSeq" id="WP_091751341.1">
    <property type="nucleotide sequence ID" value="NZ_FODY01000032.1"/>
</dbReference>
<dbReference type="InterPro" id="IPR011608">
    <property type="entry name" value="PRD"/>
</dbReference>
<evidence type="ECO:0000259" key="6">
    <source>
        <dbReference type="PROSITE" id="PS51372"/>
    </source>
</evidence>
<dbReference type="InterPro" id="IPR036662">
    <property type="entry name" value="PTS_EIIA_man-typ_sf"/>
</dbReference>
<keyword evidence="3" id="KW-0067">ATP-binding</keyword>
<dbReference type="OrthoDB" id="9765164at2"/>
<dbReference type="InterPro" id="IPR036634">
    <property type="entry name" value="PRD_sf"/>
</dbReference>
<feature type="domain" description="PTS EIIA type-4" evidence="5">
    <location>
        <begin position="553"/>
        <end position="678"/>
    </location>
</feature>
<dbReference type="Gene3D" id="3.40.50.300">
    <property type="entry name" value="P-loop containing nucleotide triphosphate hydrolases"/>
    <property type="match status" value="1"/>
</dbReference>
<dbReference type="SUPFAM" id="SSF52540">
    <property type="entry name" value="P-loop containing nucleoside triphosphate hydrolases"/>
    <property type="match status" value="1"/>
</dbReference>
<evidence type="ECO:0000313" key="8">
    <source>
        <dbReference type="Proteomes" id="UP000198847"/>
    </source>
</evidence>
<dbReference type="EMBL" id="FODY01000032">
    <property type="protein sequence ID" value="SEP44308.1"/>
    <property type="molecule type" value="Genomic_DNA"/>
</dbReference>
<dbReference type="GO" id="GO:0006355">
    <property type="term" value="P:regulation of DNA-templated transcription"/>
    <property type="evidence" value="ECO:0007669"/>
    <property type="project" value="InterPro"/>
</dbReference>
<dbReference type="Proteomes" id="UP000198847">
    <property type="component" value="Unassembled WGS sequence"/>
</dbReference>
<gene>
    <name evidence="7" type="ORF">SAMN04490178_1325</name>
</gene>
<dbReference type="GO" id="GO:0016020">
    <property type="term" value="C:membrane"/>
    <property type="evidence" value="ECO:0007669"/>
    <property type="project" value="InterPro"/>
</dbReference>
<keyword evidence="1" id="KW-0808">Transferase</keyword>
<evidence type="ECO:0000256" key="2">
    <source>
        <dbReference type="ARBA" id="ARBA00022741"/>
    </source>
</evidence>
<dbReference type="GO" id="GO:0009401">
    <property type="term" value="P:phosphoenolpyruvate-dependent sugar phosphotransferase system"/>
    <property type="evidence" value="ECO:0007669"/>
    <property type="project" value="InterPro"/>
</dbReference>
<evidence type="ECO:0000259" key="5">
    <source>
        <dbReference type="PROSITE" id="PS51096"/>
    </source>
</evidence>
<evidence type="ECO:0000313" key="7">
    <source>
        <dbReference type="EMBL" id="SEP44308.1"/>
    </source>
</evidence>
<dbReference type="PANTHER" id="PTHR32071">
    <property type="entry name" value="TRANSCRIPTIONAL REGULATORY PROTEIN"/>
    <property type="match status" value="1"/>
</dbReference>
<dbReference type="SMART" id="SM00382">
    <property type="entry name" value="AAA"/>
    <property type="match status" value="1"/>
</dbReference>
<keyword evidence="8" id="KW-1185">Reference proteome</keyword>
<dbReference type="PROSITE" id="PS50045">
    <property type="entry name" value="SIGMA54_INTERACT_4"/>
    <property type="match status" value="1"/>
</dbReference>
<dbReference type="AlphaFoldDB" id="A0A1H8XYC4"/>
<dbReference type="PROSITE" id="PS00676">
    <property type="entry name" value="SIGMA54_INTERACT_2"/>
    <property type="match status" value="1"/>
</dbReference>
<dbReference type="GO" id="GO:0005524">
    <property type="term" value="F:ATP binding"/>
    <property type="evidence" value="ECO:0007669"/>
    <property type="project" value="UniProtKB-KW"/>
</dbReference>
<dbReference type="SUPFAM" id="SSF63520">
    <property type="entry name" value="PTS-regulatory domain, PRD"/>
    <property type="match status" value="1"/>
</dbReference>
<dbReference type="Gene3D" id="1.10.1790.10">
    <property type="entry name" value="PRD domain"/>
    <property type="match status" value="1"/>
</dbReference>
<keyword evidence="2" id="KW-0547">Nucleotide-binding</keyword>
<name>A0A1H8XYC4_9FIRM</name>
<dbReference type="Pfam" id="PF03610">
    <property type="entry name" value="EIIA-man"/>
    <property type="match status" value="1"/>
</dbReference>
<accession>A0A1H8XYC4</accession>
<dbReference type="PANTHER" id="PTHR32071:SF38">
    <property type="entry name" value="PSP OPERON TRANSCRIPTIONAL ACTIVATOR"/>
    <property type="match status" value="1"/>
</dbReference>
<reference evidence="7 8" key="1">
    <citation type="submission" date="2016-10" db="EMBL/GenBank/DDBJ databases">
        <authorList>
            <person name="de Groot N.N."/>
        </authorList>
    </citation>
    <scope>NUCLEOTIDE SEQUENCE [LARGE SCALE GENOMIC DNA]</scope>
    <source>
        <strain evidence="7 8">DSM 13305</strain>
    </source>
</reference>
<feature type="domain" description="PRD" evidence="6">
    <location>
        <begin position="447"/>
        <end position="552"/>
    </location>
</feature>
<dbReference type="STRING" id="112903.SAMN04490178_1325"/>
<dbReference type="GO" id="GO:0003677">
    <property type="term" value="F:DNA binding"/>
    <property type="evidence" value="ECO:0007669"/>
    <property type="project" value="UniProtKB-KW"/>
</dbReference>
<dbReference type="Pfam" id="PF00874">
    <property type="entry name" value="PRD"/>
    <property type="match status" value="1"/>
</dbReference>
<dbReference type="CDD" id="cd00009">
    <property type="entry name" value="AAA"/>
    <property type="match status" value="1"/>
</dbReference>
<dbReference type="InterPro" id="IPR003593">
    <property type="entry name" value="AAA+_ATPase"/>
</dbReference>
<evidence type="ECO:0000259" key="4">
    <source>
        <dbReference type="PROSITE" id="PS50045"/>
    </source>
</evidence>
<dbReference type="GO" id="GO:0016740">
    <property type="term" value="F:transferase activity"/>
    <property type="evidence" value="ECO:0007669"/>
    <property type="project" value="UniProtKB-KW"/>
</dbReference>
<dbReference type="Pfam" id="PF00158">
    <property type="entry name" value="Sigma54_activat"/>
    <property type="match status" value="1"/>
</dbReference>